<dbReference type="GO" id="GO:0051056">
    <property type="term" value="P:regulation of small GTPase mediated signal transduction"/>
    <property type="evidence" value="ECO:0007669"/>
    <property type="project" value="InterPro"/>
</dbReference>
<name>A0A6P9BGM7_PANGU</name>
<feature type="compositionally biased region" description="Polar residues" evidence="7">
    <location>
        <begin position="1352"/>
        <end position="1363"/>
    </location>
</feature>
<keyword evidence="1" id="KW-0343">GTPase activation</keyword>
<feature type="compositionally biased region" description="Polar residues" evidence="7">
    <location>
        <begin position="757"/>
        <end position="774"/>
    </location>
</feature>
<dbReference type="Gene3D" id="3.40.50.11210">
    <property type="entry name" value="Rap/Ran-GAP"/>
    <property type="match status" value="1"/>
</dbReference>
<feature type="compositionally biased region" description="Polar residues" evidence="7">
    <location>
        <begin position="420"/>
        <end position="454"/>
    </location>
</feature>
<dbReference type="FunFam" id="3.40.50.11210:FF:000005">
    <property type="entry name" value="Ral GTPase-activating protein, beta subunit (non-catalytic)"/>
    <property type="match status" value="1"/>
</dbReference>
<keyword evidence="2" id="KW-0597">Phosphoprotein</keyword>
<evidence type="ECO:0000256" key="4">
    <source>
        <dbReference type="ARBA" id="ARBA00063020"/>
    </source>
</evidence>
<evidence type="ECO:0000256" key="7">
    <source>
        <dbReference type="SAM" id="MobiDB-lite"/>
    </source>
</evidence>
<dbReference type="PANTHER" id="PTHR21344:SF1">
    <property type="entry name" value="RAL GTPASE-ACTIVATING PROTEIN SUBUNIT BETA"/>
    <property type="match status" value="1"/>
</dbReference>
<dbReference type="InterPro" id="IPR046859">
    <property type="entry name" value="RGPA/RALGAPB_N"/>
</dbReference>
<evidence type="ECO:0000256" key="3">
    <source>
        <dbReference type="ARBA" id="ARBA00053327"/>
    </source>
</evidence>
<feature type="region of interest" description="Disordered" evidence="7">
    <location>
        <begin position="1352"/>
        <end position="1373"/>
    </location>
</feature>
<dbReference type="PANTHER" id="PTHR21344">
    <property type="entry name" value="RAL GTPASE-ACTIVATING PROTEIN SUBUNIT BETA"/>
    <property type="match status" value="1"/>
</dbReference>
<feature type="region of interest" description="Disordered" evidence="7">
    <location>
        <begin position="757"/>
        <end position="777"/>
    </location>
</feature>
<organism evidence="9 10">
    <name type="scientific">Pantherophis guttatus</name>
    <name type="common">Corn snake</name>
    <name type="synonym">Elaphe guttata</name>
    <dbReference type="NCBI Taxonomy" id="94885"/>
    <lineage>
        <taxon>Eukaryota</taxon>
        <taxon>Metazoa</taxon>
        <taxon>Chordata</taxon>
        <taxon>Craniata</taxon>
        <taxon>Vertebrata</taxon>
        <taxon>Euteleostomi</taxon>
        <taxon>Lepidosauria</taxon>
        <taxon>Squamata</taxon>
        <taxon>Bifurcata</taxon>
        <taxon>Unidentata</taxon>
        <taxon>Episquamata</taxon>
        <taxon>Toxicofera</taxon>
        <taxon>Serpentes</taxon>
        <taxon>Colubroidea</taxon>
        <taxon>Colubridae</taxon>
        <taxon>Colubrinae</taxon>
        <taxon>Pantherophis</taxon>
    </lineage>
</organism>
<dbReference type="Pfam" id="PF20412">
    <property type="entry name" value="RALGAPB_N"/>
    <property type="match status" value="1"/>
</dbReference>
<dbReference type="InterPro" id="IPR035974">
    <property type="entry name" value="Rap/Ran-GAP_sf"/>
</dbReference>
<dbReference type="CTD" id="57148"/>
<sequence length="1534" mass="171163">MQVQSTLQYKGIMYSEWRSLHLVIQNDKGHTSVLHSYPENVGREVANAVVRPLGQILNLSSTAGNESLLKTDKEVKWTMEVVCYGLTLPLDGETVKYCVDVYTDWIMALVIPKDTIPPPVIKEPNLYVQSILKHLQNLFVPRQDQGSSQIKLCLQVLKAVQKLAHESTIMARETWEVLLLFLLQINDTLLAPPTVQGGIAENLAEKLIGVLFEVWLLACSRCFPTPPYWKTAKEMVANWRHHSAVVEQWSKVICALTARLLRFTYGPSFPPFKIPDEDANLIPPEMDNECVAQTWFRFLHMLSNPVDLSNPAIISSTPKFQEQFLNVSGMAQELNQYPCLKHLPQIFFRAMRGISCLVDAFLGVAAFTTSGCERLPRYGISRPRADSAPPTPVNRLSMPQTAAVNTTPPHNRRHRAVTVNKPTMKNSTANTAHASKHQPSSTSPLSSPNQTSSEPRPLPAPHRPKVNSILNLFGSWLFDAAFVHCKLHNGINRDSSMTASFIQILLSYKSSIATQANMEFRRKGSQMSAETVASNPMFDAGEFSDNYESGRAEACGTLCRIFCSKKTGEDILPAYLSRFYMLLIQGLQIADSVCHPVLASVILNSPALFCCDLKGIDVLVPYFISALETILPDRELSKFKTYVNPTELRRASINILLSLLPLPHHFGTIKSEIVLEGKFSNDESSSYDKPVTFLSLKLRLVNILIGALQTETDPNNTQMILGAMLNIVQDSALLEAIGCQMETNGGENLVLKSHSRTNSGISTASGGSTEPTTPDSERPAQALLRDYALHTDTAAGLLIRSIHLVTQRLNAQWRQEMSISLAALELLSGLAKMKVGVDSSDRKRAISSVCCYIVYQCSRPAPLHSRDLHSMIVAAFQCLCVWLTEHPDILDEKDCLKEVLEIVELGISGSKSRSSEQEVKYKGDKEPNPASMRVKDAAEATLTCIMQVLGAFPSPSGPASPCSLVNEITLIKYARLPSINKYSFRYFVLDNSVILAMLEQPLGNEQNDFFPSVTILIRGMSGRHAWAQQLCLLPRGAKSNQKLFVPDPRPAPKNDVGLKYSVKHRPFPEEVDKIPFVKADLSIPDLHEIVTEELEERHEKLRSGMDQQVLYEKSIDQKMEEEWRKKNFPDPVTDCKPPPPAREFQTARLFLSHFGFLSLEALKEPVNSRLPPHLIALDSSVPGFFDDIGYLDLLPCRPFDTVFIFYMKAGQKSSQEILKNVESSRNVQPHFLEFLLSLGWSVDVGKHPGWTGHVSTSWSINSFCDEEGSEQDEVICSEDMGASIFNGQRKALYYADALTEIAFVVPSPVESLTDSLESNVSDQESDSNMDLLPGILKQQALTLELFPNHTDNLSTSQRLSPTSKSKKFPQGRAIPPMGPETKVYVVWVERYDDIENFPLSDLVSETSTGVETTTNSSTSLRSATPEKEVPVIFIHPLNTGLFRVKVQGATGKFNMVIPLVDGMIVSRRALGFLVRQTVINICRRKRLESDSYNPPHVRRKQKIADIVNKYRNKQLEPEFYTSLFQEVGLKNCNP</sequence>
<dbReference type="InParanoid" id="A0A6P9BGM7"/>
<protein>
    <recommendedName>
        <fullName evidence="5">Ral GTPase-activating protein subunit beta</fullName>
    </recommendedName>
    <alternativeName>
        <fullName evidence="6">p170</fullName>
    </alternativeName>
</protein>
<dbReference type="Proteomes" id="UP001652622">
    <property type="component" value="Unplaced"/>
</dbReference>
<feature type="domain" description="Rap-GAP" evidence="8">
    <location>
        <begin position="1188"/>
        <end position="1432"/>
    </location>
</feature>
<dbReference type="GeneID" id="117663707"/>
<dbReference type="KEGG" id="pgut:117663707"/>
<comment type="function">
    <text evidence="3">Non-catalytic subunit of the heterodimeric RalGAP1 and RalGAP2 complexes which act as GTPase activators for the Ras-like small GTPases RALA and RALB.</text>
</comment>
<evidence type="ECO:0000256" key="5">
    <source>
        <dbReference type="ARBA" id="ARBA00072207"/>
    </source>
</evidence>
<evidence type="ECO:0000313" key="10">
    <source>
        <dbReference type="RefSeq" id="XP_034269983.1"/>
    </source>
</evidence>
<dbReference type="FunCoup" id="A0A6P9BGM7">
    <property type="interactions" value="868"/>
</dbReference>
<evidence type="ECO:0000259" key="8">
    <source>
        <dbReference type="PROSITE" id="PS50085"/>
    </source>
</evidence>
<comment type="subunit">
    <text evidence="4">Component of the heterodimeric RalGAP1 complex with RALGAPA1 and of the heterodimeric RalGAP2 complex with RALGAPA2. Heterodimerization is required for activity.</text>
</comment>
<keyword evidence="9" id="KW-1185">Reference proteome</keyword>
<dbReference type="SUPFAM" id="SSF111347">
    <property type="entry name" value="Rap/Ran-GAP"/>
    <property type="match status" value="1"/>
</dbReference>
<reference evidence="10" key="1">
    <citation type="submission" date="2025-08" db="UniProtKB">
        <authorList>
            <consortium name="RefSeq"/>
        </authorList>
    </citation>
    <scope>IDENTIFICATION</scope>
    <source>
        <tissue evidence="10">Blood</tissue>
    </source>
</reference>
<dbReference type="InterPro" id="IPR039930">
    <property type="entry name" value="RALGAPB"/>
</dbReference>
<dbReference type="InterPro" id="IPR000331">
    <property type="entry name" value="Rap/Ran_GAP_dom"/>
</dbReference>
<evidence type="ECO:0000313" key="9">
    <source>
        <dbReference type="Proteomes" id="UP001652622"/>
    </source>
</evidence>
<feature type="compositionally biased region" description="Polar residues" evidence="7">
    <location>
        <begin position="397"/>
        <end position="409"/>
    </location>
</feature>
<feature type="region of interest" description="Disordered" evidence="7">
    <location>
        <begin position="378"/>
        <end position="463"/>
    </location>
</feature>
<dbReference type="RefSeq" id="XP_034269983.1">
    <property type="nucleotide sequence ID" value="XM_034414092.1"/>
</dbReference>
<evidence type="ECO:0000256" key="2">
    <source>
        <dbReference type="ARBA" id="ARBA00022553"/>
    </source>
</evidence>
<dbReference type="PROSITE" id="PS50085">
    <property type="entry name" value="RAPGAP"/>
    <property type="match status" value="1"/>
</dbReference>
<gene>
    <name evidence="10" type="primary">RALGAPB</name>
</gene>
<evidence type="ECO:0000256" key="6">
    <source>
        <dbReference type="ARBA" id="ARBA00081608"/>
    </source>
</evidence>
<evidence type="ECO:0000256" key="1">
    <source>
        <dbReference type="ARBA" id="ARBA00022468"/>
    </source>
</evidence>
<dbReference type="GO" id="GO:0005096">
    <property type="term" value="F:GTPase activator activity"/>
    <property type="evidence" value="ECO:0007669"/>
    <property type="project" value="UniProtKB-KW"/>
</dbReference>
<dbReference type="OrthoDB" id="10009983at2759"/>
<proteinExistence type="predicted"/>
<accession>A0A6P9BGM7</accession>
<dbReference type="OMA" id="CWEECCV"/>